<reference evidence="2 3" key="1">
    <citation type="submission" date="2016-04" db="EMBL/GenBank/DDBJ databases">
        <title>The genome of Intoshia linei affirms orthonectids as highly simplified spiralians.</title>
        <authorList>
            <person name="Mikhailov K.V."/>
            <person name="Slusarev G.S."/>
            <person name="Nikitin M.A."/>
            <person name="Logacheva M.D."/>
            <person name="Penin A."/>
            <person name="Aleoshin V."/>
            <person name="Panchin Y.V."/>
        </authorList>
    </citation>
    <scope>NUCLEOTIDE SEQUENCE [LARGE SCALE GENOMIC DNA]</scope>
    <source>
        <strain evidence="2">Intl2013</strain>
        <tissue evidence="2">Whole animal</tissue>
    </source>
</reference>
<dbReference type="InterPro" id="IPR053215">
    <property type="entry name" value="TKL_Ser/Thr_kinase"/>
</dbReference>
<feature type="non-terminal residue" evidence="2">
    <location>
        <position position="1015"/>
    </location>
</feature>
<feature type="domain" description="EGF-like" evidence="1">
    <location>
        <begin position="686"/>
        <end position="715"/>
    </location>
</feature>
<evidence type="ECO:0000313" key="3">
    <source>
        <dbReference type="Proteomes" id="UP000078046"/>
    </source>
</evidence>
<dbReference type="SMART" id="SM00261">
    <property type="entry name" value="FU"/>
    <property type="match status" value="5"/>
</dbReference>
<feature type="domain" description="EGF-like" evidence="1">
    <location>
        <begin position="654"/>
        <end position="685"/>
    </location>
</feature>
<gene>
    <name evidence="2" type="ORF">A3Q56_04693</name>
</gene>
<dbReference type="InterPro" id="IPR000742">
    <property type="entry name" value="EGF"/>
</dbReference>
<sequence>MTGYLWNLPTQHCINCPEYCLNCDIFNICMVGATDMCITGKVWDPTSLTCTDCSTFIQKMPLNVVQNSCHKCNGLYYDLVQNSCVACTINTPKTSTLPCLHCIDYNNNYYSKGYFHSAGNCKSYDCSAVQTNSMSWCDYCNGYYWDFGMADCKPKLCDGSVDITTVLVQSECEACTNRVWITGKCTAFVCDPGWTTQKIDKCGKYWNGLTNTCDPVQCYYTATLTELECKGCHNRYWDTSALQCFEIDCFAINLLITPDKCYGCRRLGWYWDSVTSCTFISKGDCDAEPTDIDKCTGCEEMDWDAGQNKCKKITGDTCTSNLITEKQCNFCFGLKIAGVNLKAVKCITKPDISHCHGLSYLNSGGTAKKLHGTVLDDQYKCSGVLEKSWVGGNCVDSPVGDCISPSFSQVICNNCFYGIWDPILQYCTNLDCNTASAIPDLILLQPSCIRCESLKTGLSWISGSTCVVNDCSFVNIPTYIEQFCRSCMQAYWSSGSCKNVNCAIQPLTDIDYCESCGLSWDSFGSKCWDCPVNCDTCLNSLICVTCAETYIWNIATMQCEVCSYATINYCSNCPLTLLVNIPQCVVCTLTMLLNDEDTCLRCGLAVTGGTPYWNELTSTCLNCPLNCLECIDNSICTKCIIGYYFNNENVACEACLSGCLVCASVDICSDCGVGYFFNSESLNCEDCVTNCNECTDKFSCQECAINTYFDVNICKECINNCIECSTNRSCSKCAITYYVRHDRTTIVCESCPQNCDFCLSFDKCTLCSEGYCVVESTGLCIATNEKCKMCREVFVGKLIQIDCLDCIDRYQLEVCKPCSVGCKICLANDICDICQYGYFKSELVCLACPKDCKVCENSTSCVKCNQPTIYYSQSLNQCYACRHGCKDCLDGVTCSSCIIGFLLFEETSVCEPCPKNCLSCSTADTCNACIFKNMYFDQTVKSCQYCRHGCKTCVNSLNCLKCTELFIFDPISNLCIACGENCLDFEKPCEIGYYLKTKENTRQCISNTFSHTSLV</sequence>
<comment type="caution">
    <text evidence="2">The sequence shown here is derived from an EMBL/GenBank/DDBJ whole genome shotgun (WGS) entry which is preliminary data.</text>
</comment>
<dbReference type="SUPFAM" id="SSF57184">
    <property type="entry name" value="Growth factor receptor domain"/>
    <property type="match status" value="4"/>
</dbReference>
<proteinExistence type="predicted"/>
<dbReference type="PANTHER" id="PTHR45756:SF1">
    <property type="entry name" value="PROTEIN KINASE DOMAIN CONTAINING PROTEIN"/>
    <property type="match status" value="1"/>
</dbReference>
<feature type="domain" description="EGF-like" evidence="1">
    <location>
        <begin position="945"/>
        <end position="976"/>
    </location>
</feature>
<feature type="domain" description="EGF-like" evidence="1">
    <location>
        <begin position="716"/>
        <end position="749"/>
    </location>
</feature>
<protein>
    <recommendedName>
        <fullName evidence="1">EGF-like domain-containing protein</fullName>
    </recommendedName>
</protein>
<feature type="domain" description="EGF-like" evidence="1">
    <location>
        <begin position="817"/>
        <end position="846"/>
    </location>
</feature>
<keyword evidence="3" id="KW-1185">Reference proteome</keyword>
<name>A0A177B2D4_9BILA</name>
<dbReference type="InterPro" id="IPR009030">
    <property type="entry name" value="Growth_fac_rcpt_cys_sf"/>
</dbReference>
<feature type="domain" description="EGF-like" evidence="1">
    <location>
        <begin position="880"/>
        <end position="911"/>
    </location>
</feature>
<evidence type="ECO:0000313" key="2">
    <source>
        <dbReference type="EMBL" id="OAF67584.1"/>
    </source>
</evidence>
<dbReference type="InterPro" id="IPR006212">
    <property type="entry name" value="Furin_repeat"/>
</dbReference>
<accession>A0A177B2D4</accession>
<dbReference type="OrthoDB" id="27819at2759"/>
<dbReference type="PANTHER" id="PTHR45756">
    <property type="entry name" value="PALMITOYLTRANSFERASE"/>
    <property type="match status" value="1"/>
</dbReference>
<dbReference type="EMBL" id="LWCA01000624">
    <property type="protein sequence ID" value="OAF67584.1"/>
    <property type="molecule type" value="Genomic_DNA"/>
</dbReference>
<dbReference type="SMART" id="SM00181">
    <property type="entry name" value="EGF"/>
    <property type="match status" value="8"/>
</dbReference>
<dbReference type="AlphaFoldDB" id="A0A177B2D4"/>
<dbReference type="Proteomes" id="UP000078046">
    <property type="component" value="Unassembled WGS sequence"/>
</dbReference>
<organism evidence="2 3">
    <name type="scientific">Intoshia linei</name>
    <dbReference type="NCBI Taxonomy" id="1819745"/>
    <lineage>
        <taxon>Eukaryota</taxon>
        <taxon>Metazoa</taxon>
        <taxon>Spiralia</taxon>
        <taxon>Lophotrochozoa</taxon>
        <taxon>Mesozoa</taxon>
        <taxon>Orthonectida</taxon>
        <taxon>Rhopaluridae</taxon>
        <taxon>Intoshia</taxon>
    </lineage>
</organism>
<feature type="domain" description="EGF-like" evidence="1">
    <location>
        <begin position="529"/>
        <end position="560"/>
    </location>
</feature>
<evidence type="ECO:0000259" key="1">
    <source>
        <dbReference type="SMART" id="SM00181"/>
    </source>
</evidence>
<feature type="domain" description="EGF-like" evidence="1">
    <location>
        <begin position="619"/>
        <end position="653"/>
    </location>
</feature>